<sequence length="74" mass="8831">MKAKLIFNLPEDNYEYSLANSANEMYTILHDLQQKLKYELKHNDNLSSDVDEYLEKMYHELNLELSELPCSNQF</sequence>
<evidence type="ECO:0000313" key="1">
    <source>
        <dbReference type="EMBL" id="CAA6799389.1"/>
    </source>
</evidence>
<accession>A0A6S6S3B6</accession>
<proteinExistence type="predicted"/>
<dbReference type="EMBL" id="CACVAR010000042">
    <property type="protein sequence ID" value="CAA6799389.1"/>
    <property type="molecule type" value="Genomic_DNA"/>
</dbReference>
<dbReference type="AlphaFoldDB" id="A0A6S6S3B6"/>
<organism evidence="1">
    <name type="scientific">uncultured Sulfurovum sp</name>
    <dbReference type="NCBI Taxonomy" id="269237"/>
    <lineage>
        <taxon>Bacteria</taxon>
        <taxon>Pseudomonadati</taxon>
        <taxon>Campylobacterota</taxon>
        <taxon>Epsilonproteobacteria</taxon>
        <taxon>Campylobacterales</taxon>
        <taxon>Sulfurovaceae</taxon>
        <taxon>Sulfurovum</taxon>
        <taxon>environmental samples</taxon>
    </lineage>
</organism>
<protein>
    <submittedName>
        <fullName evidence="1">Uncharacterized protein</fullName>
    </submittedName>
</protein>
<gene>
    <name evidence="1" type="ORF">HELGO_WM30669</name>
</gene>
<reference evidence="1" key="1">
    <citation type="submission" date="2020-01" db="EMBL/GenBank/DDBJ databases">
        <authorList>
            <person name="Meier V. D."/>
            <person name="Meier V D."/>
        </authorList>
    </citation>
    <scope>NUCLEOTIDE SEQUENCE</scope>
    <source>
        <strain evidence="1">HLG_WM_MAG_03</strain>
    </source>
</reference>
<name>A0A6S6S3B6_9BACT</name>